<dbReference type="InterPro" id="IPR011112">
    <property type="entry name" value="Rho-like_N"/>
</dbReference>
<dbReference type="Gene3D" id="1.10.720.10">
    <property type="match status" value="1"/>
</dbReference>
<sequence length="338" mass="38497">MGIVTMKSLLEAGVHFGHQTRRWNPKMDRYIFTSRNGIHIIDLQQTSKFIDDAYKALFDIVAEGGEVLFVGTKKQAQEPIQEAAIRSGQYYVNQRWLGGTLTNFKTIKRSINKLHSLYKMEKDGTFDLLPKKEVVQLRKDIARLEKFFSGIKEMKKLPQALFIIDPKKERNAILEARKLDIPVFGIIDTNCNPDDLDYIIPANDDALRSISLIVDVMADAVIEAKNAQNQPVSKEEVKPEQPKKALKQEAVKEEVKEEVKKESKPVIVKVSNAPEKKEVKEETKEAVKETVKDNDKELQAKLESHTVVELREMAKEHDLSGYSSLRKAELIELIKTAL</sequence>
<dbReference type="InterPro" id="IPR023591">
    <property type="entry name" value="Ribosomal_uS2_flav_dom_sf"/>
</dbReference>
<evidence type="ECO:0000313" key="8">
    <source>
        <dbReference type="EMBL" id="QLY40253.1"/>
    </source>
</evidence>
<evidence type="ECO:0000256" key="2">
    <source>
        <dbReference type="ARBA" id="ARBA00022980"/>
    </source>
</evidence>
<reference evidence="8 9" key="1">
    <citation type="submission" date="2020-04" db="EMBL/GenBank/DDBJ databases">
        <authorList>
            <person name="Zheng R.K."/>
            <person name="Sun C.M."/>
        </authorList>
    </citation>
    <scope>NUCLEOTIDE SEQUENCE [LARGE SCALE GENOMIC DNA]</scope>
    <source>
        <strain evidence="9">zrk29</strain>
    </source>
</reference>
<evidence type="ECO:0000256" key="4">
    <source>
        <dbReference type="ARBA" id="ARBA00035256"/>
    </source>
</evidence>
<dbReference type="GO" id="GO:0022627">
    <property type="term" value="C:cytosolic small ribosomal subunit"/>
    <property type="evidence" value="ECO:0007669"/>
    <property type="project" value="TreeGrafter"/>
</dbReference>
<dbReference type="EMBL" id="CP051151">
    <property type="protein sequence ID" value="QLY40253.1"/>
    <property type="molecule type" value="Genomic_DNA"/>
</dbReference>
<organism evidence="8 9">
    <name type="scientific">Hujiaoplasma nucleasis</name>
    <dbReference type="NCBI Taxonomy" id="2725268"/>
    <lineage>
        <taxon>Bacteria</taxon>
        <taxon>Bacillati</taxon>
        <taxon>Mycoplasmatota</taxon>
        <taxon>Mollicutes</taxon>
        <taxon>Candidatus Izemoplasmatales</taxon>
        <taxon>Hujiaoplasmataceae</taxon>
        <taxon>Hujiaoplasma</taxon>
    </lineage>
</organism>
<comment type="similarity">
    <text evidence="1 5">Belongs to the universal ribosomal protein uS2 family.</text>
</comment>
<dbReference type="FunFam" id="1.10.287.610:FF:000001">
    <property type="entry name" value="30S ribosomal protein S2"/>
    <property type="match status" value="1"/>
</dbReference>
<evidence type="ECO:0000256" key="1">
    <source>
        <dbReference type="ARBA" id="ARBA00006242"/>
    </source>
</evidence>
<dbReference type="InterPro" id="IPR036269">
    <property type="entry name" value="Rho_N_sf"/>
</dbReference>
<dbReference type="GO" id="GO:0003735">
    <property type="term" value="F:structural constituent of ribosome"/>
    <property type="evidence" value="ECO:0007669"/>
    <property type="project" value="InterPro"/>
</dbReference>
<accession>A0A7L6N258</accession>
<keyword evidence="3 5" id="KW-0687">Ribonucleoprotein</keyword>
<dbReference type="SUPFAM" id="SSF68912">
    <property type="entry name" value="Rho N-terminal domain-like"/>
    <property type="match status" value="1"/>
</dbReference>
<dbReference type="NCBIfam" id="TIGR01011">
    <property type="entry name" value="rpsB_bact"/>
    <property type="match status" value="1"/>
</dbReference>
<evidence type="ECO:0000256" key="3">
    <source>
        <dbReference type="ARBA" id="ARBA00023274"/>
    </source>
</evidence>
<dbReference type="GO" id="GO:0006353">
    <property type="term" value="P:DNA-templated transcription termination"/>
    <property type="evidence" value="ECO:0007669"/>
    <property type="project" value="InterPro"/>
</dbReference>
<dbReference type="InterPro" id="IPR018130">
    <property type="entry name" value="Ribosomal_uS2_CS"/>
</dbReference>
<gene>
    <name evidence="5 8" type="primary">rpsB</name>
    <name evidence="8" type="ORF">HF295_05020</name>
</gene>
<evidence type="ECO:0000256" key="6">
    <source>
        <dbReference type="SAM" id="MobiDB-lite"/>
    </source>
</evidence>
<dbReference type="InterPro" id="IPR001865">
    <property type="entry name" value="Ribosomal_uS2"/>
</dbReference>
<feature type="compositionally biased region" description="Basic and acidic residues" evidence="6">
    <location>
        <begin position="233"/>
        <end position="249"/>
    </location>
</feature>
<dbReference type="SUPFAM" id="SSF52313">
    <property type="entry name" value="Ribosomal protein S2"/>
    <property type="match status" value="1"/>
</dbReference>
<keyword evidence="9" id="KW-1185">Reference proteome</keyword>
<protein>
    <recommendedName>
        <fullName evidence="4 5">Small ribosomal subunit protein uS2</fullName>
    </recommendedName>
</protein>
<dbReference type="PROSITE" id="PS00962">
    <property type="entry name" value="RIBOSOMAL_S2_1"/>
    <property type="match status" value="1"/>
</dbReference>
<name>A0A7L6N258_9MOLU</name>
<dbReference type="Proteomes" id="UP000512167">
    <property type="component" value="Chromosome"/>
</dbReference>
<dbReference type="InterPro" id="IPR005706">
    <property type="entry name" value="Ribosomal_uS2_bac/mit/plastid"/>
</dbReference>
<dbReference type="PRINTS" id="PR00395">
    <property type="entry name" value="RIBOSOMALS2"/>
</dbReference>
<evidence type="ECO:0000256" key="5">
    <source>
        <dbReference type="HAMAP-Rule" id="MF_00291"/>
    </source>
</evidence>
<keyword evidence="2 5" id="KW-0689">Ribosomal protein</keyword>
<dbReference type="HAMAP" id="MF_00291_B">
    <property type="entry name" value="Ribosomal_uS2_B"/>
    <property type="match status" value="1"/>
</dbReference>
<feature type="region of interest" description="Disordered" evidence="6">
    <location>
        <begin position="227"/>
        <end position="249"/>
    </location>
</feature>
<dbReference type="PANTHER" id="PTHR12534">
    <property type="entry name" value="30S RIBOSOMAL PROTEIN S2 PROKARYOTIC AND ORGANELLAR"/>
    <property type="match status" value="1"/>
</dbReference>
<dbReference type="GO" id="GO:0006412">
    <property type="term" value="P:translation"/>
    <property type="evidence" value="ECO:0007669"/>
    <property type="project" value="UniProtKB-UniRule"/>
</dbReference>
<dbReference type="KEGG" id="tbk:HF295_05020"/>
<dbReference type="Pfam" id="PF07498">
    <property type="entry name" value="Rho_N"/>
    <property type="match status" value="1"/>
</dbReference>
<feature type="domain" description="Rho termination factor-like N-terminal" evidence="7">
    <location>
        <begin position="301"/>
        <end position="337"/>
    </location>
</feature>
<proteinExistence type="inferred from homology"/>
<evidence type="ECO:0000313" key="9">
    <source>
        <dbReference type="Proteomes" id="UP000512167"/>
    </source>
</evidence>
<dbReference type="Gene3D" id="1.10.287.610">
    <property type="entry name" value="Helix hairpin bin"/>
    <property type="match status" value="1"/>
</dbReference>
<evidence type="ECO:0000259" key="7">
    <source>
        <dbReference type="SMART" id="SM00959"/>
    </source>
</evidence>
<dbReference type="Gene3D" id="3.40.50.10490">
    <property type="entry name" value="Glucose-6-phosphate isomerase like protein, domain 1"/>
    <property type="match status" value="1"/>
</dbReference>
<dbReference type="SMART" id="SM00959">
    <property type="entry name" value="Rho_N"/>
    <property type="match status" value="1"/>
</dbReference>
<dbReference type="PANTHER" id="PTHR12534:SF0">
    <property type="entry name" value="SMALL RIBOSOMAL SUBUNIT PROTEIN US2M"/>
    <property type="match status" value="1"/>
</dbReference>
<dbReference type="CDD" id="cd01425">
    <property type="entry name" value="RPS2"/>
    <property type="match status" value="1"/>
</dbReference>
<dbReference type="Pfam" id="PF00318">
    <property type="entry name" value="Ribosomal_S2"/>
    <property type="match status" value="1"/>
</dbReference>
<dbReference type="AlphaFoldDB" id="A0A7L6N258"/>